<dbReference type="HOGENOM" id="CLU_036399_1_0_11"/>
<dbReference type="PATRIC" id="fig|927661.3.peg.3722"/>
<dbReference type="SUPFAM" id="SSF51445">
    <property type="entry name" value="(Trans)glycosidases"/>
    <property type="match status" value="1"/>
</dbReference>
<reference evidence="3 4" key="1">
    <citation type="submission" date="2013-07" db="EMBL/GenBank/DDBJ databases">
        <authorList>
            <consortium name="DOE Joint Genome Institute"/>
            <person name="Eisen J."/>
            <person name="Huntemann M."/>
            <person name="Han J."/>
            <person name="Chen A."/>
            <person name="Kyrpides N."/>
            <person name="Mavromatis K."/>
            <person name="Markowitz V."/>
            <person name="Palaniappan K."/>
            <person name="Ivanova N."/>
            <person name="Schaumberg A."/>
            <person name="Pati A."/>
            <person name="Liolios K."/>
            <person name="Nordberg H.P."/>
            <person name="Cantor M.N."/>
            <person name="Hua S.X."/>
            <person name="Woyke T."/>
        </authorList>
    </citation>
    <scope>NUCLEOTIDE SEQUENCE [LARGE SCALE GENOMIC DNA]</scope>
    <source>
        <strain evidence="3 4">DSM 44712</strain>
    </source>
</reference>
<dbReference type="AlphaFoldDB" id="A0A010Z5E0"/>
<dbReference type="CDD" id="cd14791">
    <property type="entry name" value="GH36"/>
    <property type="match status" value="1"/>
</dbReference>
<gene>
    <name evidence="3" type="ORF">CryarDRAFT_3755</name>
</gene>
<dbReference type="Gene3D" id="3.20.20.70">
    <property type="entry name" value="Aldolase class I"/>
    <property type="match status" value="1"/>
</dbReference>
<accession>A0A010Z5E0</accession>
<dbReference type="PANTHER" id="PTHR43053">
    <property type="entry name" value="GLYCOSIDASE FAMILY 31"/>
    <property type="match status" value="1"/>
</dbReference>
<keyword evidence="2" id="KW-0326">Glycosidase</keyword>
<evidence type="ECO:0000313" key="3">
    <source>
        <dbReference type="EMBL" id="EXG82563.1"/>
    </source>
</evidence>
<name>A0A010Z5E0_9ACTN</name>
<sequence length="443" mass="47761">MRPDRDRPFVDVAELVGDPSRARVYEHGWQSWSPTGIYPATGTSQRPADATAQTMVYRPGRPAPARGFQGEGLIAVQPAPHAPVHIWSSSAPERTVPSIRVRAERDRLVVSADSEVTVSVHDTGLGTALARWAESLAVRLGVGPVRPTPPVWCSWYCYWEAVTAEAVLANLDAIVDARLPVEVIQVDDGWEAGIGEWRAGGDWAGSLTGVAARVRDAGLRPGLWLAPFLVGARCTLAADHPDWLVGGADAGHNWGQDLAVLDITRPAAAEHLTGMLRALADAGFDYFKLDFLYAGALAGRRYADCSPEAAYREGLELIRAALPEGTTLVGCGAPLLPSIGLVDAMRVGPDVAGEGARETPERRPAAIRTGSARSFQHARWWVNDPDCLLLRPEVPDREEWAGYVSSSGGVAGFSDPVWQLDEWGLDTARRLLRPSSTEHVDLV</sequence>
<dbReference type="InterPro" id="IPR013785">
    <property type="entry name" value="Aldolase_TIM"/>
</dbReference>
<dbReference type="InterPro" id="IPR050985">
    <property type="entry name" value="Alpha-glycosidase_related"/>
</dbReference>
<protein>
    <submittedName>
        <fullName evidence="3">Alpha-galactosidase</fullName>
    </submittedName>
</protein>
<keyword evidence="1" id="KW-0378">Hydrolase</keyword>
<dbReference type="GO" id="GO:0004557">
    <property type="term" value="F:alpha-galactosidase activity"/>
    <property type="evidence" value="ECO:0007669"/>
    <property type="project" value="InterPro"/>
</dbReference>
<evidence type="ECO:0000313" key="4">
    <source>
        <dbReference type="Proteomes" id="UP000021053"/>
    </source>
</evidence>
<dbReference type="EMBL" id="JFBT01000001">
    <property type="protein sequence ID" value="EXG82563.1"/>
    <property type="molecule type" value="Genomic_DNA"/>
</dbReference>
<evidence type="ECO:0000256" key="1">
    <source>
        <dbReference type="ARBA" id="ARBA00022801"/>
    </source>
</evidence>
<dbReference type="Pfam" id="PF02065">
    <property type="entry name" value="Melibiase"/>
    <property type="match status" value="1"/>
</dbReference>
<organism evidence="3 4">
    <name type="scientific">Cryptosporangium arvum DSM 44712</name>
    <dbReference type="NCBI Taxonomy" id="927661"/>
    <lineage>
        <taxon>Bacteria</taxon>
        <taxon>Bacillati</taxon>
        <taxon>Actinomycetota</taxon>
        <taxon>Actinomycetes</taxon>
        <taxon>Cryptosporangiales</taxon>
        <taxon>Cryptosporangiaceae</taxon>
        <taxon>Cryptosporangium</taxon>
    </lineage>
</organism>
<dbReference type="GO" id="GO:0016052">
    <property type="term" value="P:carbohydrate catabolic process"/>
    <property type="evidence" value="ECO:0007669"/>
    <property type="project" value="InterPro"/>
</dbReference>
<dbReference type="InterPro" id="IPR017853">
    <property type="entry name" value="GH"/>
</dbReference>
<evidence type="ECO:0000256" key="2">
    <source>
        <dbReference type="ARBA" id="ARBA00023295"/>
    </source>
</evidence>
<comment type="caution">
    <text evidence="3">The sequence shown here is derived from an EMBL/GenBank/DDBJ whole genome shotgun (WGS) entry which is preliminary data.</text>
</comment>
<proteinExistence type="predicted"/>
<dbReference type="PANTHER" id="PTHR43053:SF3">
    <property type="entry name" value="ALPHA-GALACTOSIDASE C-RELATED"/>
    <property type="match status" value="1"/>
</dbReference>
<keyword evidence="4" id="KW-1185">Reference proteome</keyword>
<dbReference type="Proteomes" id="UP000021053">
    <property type="component" value="Unassembled WGS sequence"/>
</dbReference>
<dbReference type="InterPro" id="IPR002252">
    <property type="entry name" value="Glyco_hydro_36"/>
</dbReference>